<protein>
    <recommendedName>
        <fullName evidence="5">HTH La-type RNA-binding domain-containing protein</fullName>
    </recommendedName>
</protein>
<feature type="compositionally biased region" description="Polar residues" evidence="4">
    <location>
        <begin position="1"/>
        <end position="10"/>
    </location>
</feature>
<evidence type="ECO:0000256" key="2">
    <source>
        <dbReference type="ARBA" id="ARBA00022884"/>
    </source>
</evidence>
<dbReference type="GO" id="GO:0045727">
    <property type="term" value="P:positive regulation of translation"/>
    <property type="evidence" value="ECO:0007669"/>
    <property type="project" value="TreeGrafter"/>
</dbReference>
<keyword evidence="1" id="KW-0597">Phosphoprotein</keyword>
<feature type="compositionally biased region" description="Polar residues" evidence="4">
    <location>
        <begin position="882"/>
        <end position="899"/>
    </location>
</feature>
<dbReference type="Pfam" id="PF26088">
    <property type="entry name" value="RRM_LARP4"/>
    <property type="match status" value="1"/>
</dbReference>
<dbReference type="GO" id="GO:0003723">
    <property type="term" value="F:RNA binding"/>
    <property type="evidence" value="ECO:0007669"/>
    <property type="project" value="UniProtKB-UniRule"/>
</dbReference>
<evidence type="ECO:0000256" key="4">
    <source>
        <dbReference type="SAM" id="MobiDB-lite"/>
    </source>
</evidence>
<dbReference type="InterPro" id="IPR058699">
    <property type="entry name" value="RRM_LARP4/4B"/>
</dbReference>
<dbReference type="GO" id="GO:0005829">
    <property type="term" value="C:cytosol"/>
    <property type="evidence" value="ECO:0007669"/>
    <property type="project" value="TreeGrafter"/>
</dbReference>
<feature type="compositionally biased region" description="Polar residues" evidence="4">
    <location>
        <begin position="35"/>
        <end position="59"/>
    </location>
</feature>
<dbReference type="PROSITE" id="PS50961">
    <property type="entry name" value="HTH_LA"/>
    <property type="match status" value="1"/>
</dbReference>
<dbReference type="Gene3D" id="1.10.10.10">
    <property type="entry name" value="Winged helix-like DNA-binding domain superfamily/Winged helix DNA-binding domain"/>
    <property type="match status" value="1"/>
</dbReference>
<name>A0A9P3H8F4_9FUNG</name>
<dbReference type="InterPro" id="IPR036388">
    <property type="entry name" value="WH-like_DNA-bd_sf"/>
</dbReference>
<dbReference type="GO" id="GO:0010494">
    <property type="term" value="C:cytoplasmic stress granule"/>
    <property type="evidence" value="ECO:0007669"/>
    <property type="project" value="TreeGrafter"/>
</dbReference>
<dbReference type="PANTHER" id="PTHR22792:SF132">
    <property type="entry name" value="LA-RELATED PROTEIN 1"/>
    <property type="match status" value="1"/>
</dbReference>
<gene>
    <name evidence="6" type="ORF">EMPS_04300</name>
</gene>
<evidence type="ECO:0000259" key="5">
    <source>
        <dbReference type="PROSITE" id="PS50961"/>
    </source>
</evidence>
<feature type="compositionally biased region" description="Basic and acidic residues" evidence="4">
    <location>
        <begin position="810"/>
        <end position="819"/>
    </location>
</feature>
<keyword evidence="7" id="KW-1185">Reference proteome</keyword>
<dbReference type="Proteomes" id="UP000827284">
    <property type="component" value="Unassembled WGS sequence"/>
</dbReference>
<dbReference type="SUPFAM" id="SSF54928">
    <property type="entry name" value="RNA-binding domain, RBD"/>
    <property type="match status" value="1"/>
</dbReference>
<feature type="domain" description="HTH La-type RNA-binding" evidence="5">
    <location>
        <begin position="320"/>
        <end position="410"/>
    </location>
</feature>
<reference evidence="6" key="1">
    <citation type="submission" date="2021-11" db="EMBL/GenBank/DDBJ databases">
        <authorList>
            <person name="Herlambang A."/>
            <person name="Guo Y."/>
            <person name="Takashima Y."/>
            <person name="Nishizawa T."/>
        </authorList>
    </citation>
    <scope>NUCLEOTIDE SEQUENCE</scope>
    <source>
        <strain evidence="6">E1425</strain>
    </source>
</reference>
<feature type="region of interest" description="Disordered" evidence="4">
    <location>
        <begin position="728"/>
        <end position="973"/>
    </location>
</feature>
<evidence type="ECO:0000313" key="7">
    <source>
        <dbReference type="Proteomes" id="UP000827284"/>
    </source>
</evidence>
<comment type="caution">
    <text evidence="6">The sequence shown here is derived from an EMBL/GenBank/DDBJ whole genome shotgun (WGS) entry which is preliminary data.</text>
</comment>
<evidence type="ECO:0000256" key="1">
    <source>
        <dbReference type="ARBA" id="ARBA00022553"/>
    </source>
</evidence>
<dbReference type="Pfam" id="PF05383">
    <property type="entry name" value="La"/>
    <property type="match status" value="1"/>
</dbReference>
<dbReference type="AlphaFoldDB" id="A0A9P3H8F4"/>
<accession>A0A9P3H8F4</accession>
<sequence length="1101" mass="120737">MFHTDTSQETEVPVCSGNEHNMENWQRDSTHRVKSTGSRFLPGSQTVTFDSNGYQYSTASGGRRNDNRRSNTHTFSSSGNHHPGMIASGRHDYQRPFPGRSEQFQAQSYPVSYSPANNFNARKHAAGAGASISPTEHQDAPGAMVAHLDHYGQSLPKSAMPESWRHNKPGEPSHSNGPQMNRRSSFEPAATGYKSNHHNRSGNIPMDSSYQSKKSFGSHRSRPHYSTSTYAQASPAGQEYVVSWGHSMHQVMPPPVYYPMPSYPTYLQAYETHGNIGTMHNTSGQYSPSTSSLSPTLRASESSASLNTILLPANDDIGSFGSQAPAMNRLQGQLEWYFSPQNLATDAYLASKMDKDKWVPIPIIAQFKKVKSMTDRMEDVVEALRRSTVVEVDSDGTMVRPILTNRPRTTLIIRELPDDTERQEIGAIFEEAECPAKSITKEVIGNLWFVEFETADQALKMLYHTRGRYLRSVPIAARLKSTILHTSRESYKPSSPQYPSVSPAIQASSVSASFSITLPAATPSSSSLAPPVLGAVDVPGILPKSDYSSKPEHSPPRSWSSESESIYDEPMHRMSAPYRRFPMDDETLSQDNRSSLYSQGYVAHGPYSHPGASPAFSRSVHPAPSTRTGYTSYMVAESQYSLPIATSDMPGYTAIAAVQGQVAEGHSILSHKTTGALRTPLAWLGYNGQVWVPTEYVSPVHVHDVSVNHSSQYQQELQSVEYCDYSLSGHSNHQSRGQRHAQRHESPVSLQRRVRQGQAGNNHSGPTTFNTPAIDANDKSGRRASKKKNKQTLNHQKPTQPGQQQQRPTQLHEVHDQRSLHPQTQKQFLQQHPPQELQSELSSGMPRSREAIGPSVDCEKPEQTHLLPEVNVIKTGPESFLTGETPNRASTSDRVSSRLSKPASPENRTQSTPKRNVEKGTKSKVNTSSSTPSGDDVSLRNESFPPLPAATSSASGLKNAGAEGTTSSMGWGPSKQIPPVNVLSADSSIGVDVSTLPALNKEQEVIQEVRSPPQLYHHQTTTQVGKSATELSRVDGPNLLEKTALAQKMIVNSTPPIFSYASVLKAQQREAAVEKLHIPEVQANNHSNQRPIADASASEAL</sequence>
<feature type="compositionally biased region" description="Low complexity" evidence="4">
    <location>
        <begin position="796"/>
        <end position="809"/>
    </location>
</feature>
<dbReference type="InterPro" id="IPR035979">
    <property type="entry name" value="RBD_domain_sf"/>
</dbReference>
<feature type="compositionally biased region" description="Polar residues" evidence="4">
    <location>
        <begin position="173"/>
        <end position="183"/>
    </location>
</feature>
<feature type="compositionally biased region" description="Polar residues" evidence="4">
    <location>
        <begin position="820"/>
        <end position="842"/>
    </location>
</feature>
<feature type="region of interest" description="Disordered" evidence="4">
    <location>
        <begin position="154"/>
        <end position="232"/>
    </location>
</feature>
<evidence type="ECO:0000313" key="6">
    <source>
        <dbReference type="EMBL" id="GJJ71943.1"/>
    </source>
</evidence>
<evidence type="ECO:0000256" key="3">
    <source>
        <dbReference type="PROSITE-ProRule" id="PRU00332"/>
    </source>
</evidence>
<feature type="region of interest" description="Disordered" evidence="4">
    <location>
        <begin position="1"/>
        <end position="91"/>
    </location>
</feature>
<reference evidence="6" key="2">
    <citation type="journal article" date="2022" name="Microbiol. Resour. Announc.">
        <title>Whole-Genome Sequence of Entomortierella parvispora E1425, a Mucoromycotan Fungus Associated with Burkholderiaceae-Related Endosymbiotic Bacteria.</title>
        <authorList>
            <person name="Herlambang A."/>
            <person name="Guo Y."/>
            <person name="Takashima Y."/>
            <person name="Narisawa K."/>
            <person name="Ohta H."/>
            <person name="Nishizawa T."/>
        </authorList>
    </citation>
    <scope>NUCLEOTIDE SEQUENCE</scope>
    <source>
        <strain evidence="6">E1425</strain>
    </source>
</reference>
<feature type="region of interest" description="Disordered" evidence="4">
    <location>
        <begin position="544"/>
        <end position="566"/>
    </location>
</feature>
<dbReference type="CDD" id="cd07323">
    <property type="entry name" value="LAM"/>
    <property type="match status" value="1"/>
</dbReference>
<feature type="compositionally biased region" description="Polar residues" evidence="4">
    <location>
        <begin position="923"/>
        <end position="933"/>
    </location>
</feature>
<feature type="compositionally biased region" description="Polar residues" evidence="4">
    <location>
        <begin position="758"/>
        <end position="771"/>
    </location>
</feature>
<feature type="compositionally biased region" description="Polar residues" evidence="4">
    <location>
        <begin position="206"/>
        <end position="215"/>
    </location>
</feature>
<feature type="region of interest" description="Disordered" evidence="4">
    <location>
        <begin position="1080"/>
        <end position="1101"/>
    </location>
</feature>
<organism evidence="6 7">
    <name type="scientific">Entomortierella parvispora</name>
    <dbReference type="NCBI Taxonomy" id="205924"/>
    <lineage>
        <taxon>Eukaryota</taxon>
        <taxon>Fungi</taxon>
        <taxon>Fungi incertae sedis</taxon>
        <taxon>Mucoromycota</taxon>
        <taxon>Mortierellomycotina</taxon>
        <taxon>Mortierellomycetes</taxon>
        <taxon>Mortierellales</taxon>
        <taxon>Mortierellaceae</taxon>
        <taxon>Entomortierella</taxon>
    </lineage>
</organism>
<dbReference type="SUPFAM" id="SSF46785">
    <property type="entry name" value="Winged helix' DNA-binding domain"/>
    <property type="match status" value="1"/>
</dbReference>
<dbReference type="SMART" id="SM00715">
    <property type="entry name" value="LA"/>
    <property type="match status" value="1"/>
</dbReference>
<dbReference type="EMBL" id="BQFW01000006">
    <property type="protein sequence ID" value="GJJ71943.1"/>
    <property type="molecule type" value="Genomic_DNA"/>
</dbReference>
<dbReference type="InterPro" id="IPR045180">
    <property type="entry name" value="La_dom_prot"/>
</dbReference>
<dbReference type="PANTHER" id="PTHR22792">
    <property type="entry name" value="LUPUS LA PROTEIN-RELATED"/>
    <property type="match status" value="1"/>
</dbReference>
<keyword evidence="2 3" id="KW-0694">RNA-binding</keyword>
<proteinExistence type="predicted"/>
<dbReference type="InterPro" id="IPR036390">
    <property type="entry name" value="WH_DNA-bd_sf"/>
</dbReference>
<feature type="compositionally biased region" description="Basic and acidic residues" evidence="4">
    <location>
        <begin position="20"/>
        <end position="31"/>
    </location>
</feature>
<dbReference type="InterPro" id="IPR006630">
    <property type="entry name" value="La_HTH"/>
</dbReference>
<dbReference type="OrthoDB" id="340227at2759"/>